<evidence type="ECO:0000313" key="3">
    <source>
        <dbReference type="Proteomes" id="UP000428330"/>
    </source>
</evidence>
<organism evidence="2 3">
    <name type="scientific">Roseovarius faecimaris</name>
    <dbReference type="NCBI Taxonomy" id="2494550"/>
    <lineage>
        <taxon>Bacteria</taxon>
        <taxon>Pseudomonadati</taxon>
        <taxon>Pseudomonadota</taxon>
        <taxon>Alphaproteobacteria</taxon>
        <taxon>Rhodobacterales</taxon>
        <taxon>Roseobacteraceae</taxon>
        <taxon>Roseovarius</taxon>
    </lineage>
</organism>
<dbReference type="EMBL" id="CP034348">
    <property type="protein sequence ID" value="QGX96922.1"/>
    <property type="molecule type" value="Genomic_DNA"/>
</dbReference>
<proteinExistence type="predicted"/>
<dbReference type="RefSeq" id="WP_157705426.1">
    <property type="nucleotide sequence ID" value="NZ_CP034348.1"/>
</dbReference>
<gene>
    <name evidence="2" type="ORF">EI983_00945</name>
</gene>
<keyword evidence="3" id="KW-1185">Reference proteome</keyword>
<accession>A0A6I6IKW3</accession>
<name>A0A6I6IKW3_9RHOB</name>
<dbReference type="KEGG" id="rom:EI983_00945"/>
<dbReference type="Proteomes" id="UP000428330">
    <property type="component" value="Chromosome"/>
</dbReference>
<sequence>MSDREWSAPYQPTQGEVRQGMKLTSRAIYSGRWRVAAFAYSFVRGAGLALVAYMLAYALAGWLGHRLESRSWLFYTLLAMFFLVVFGLQAAIFWRSARAYLFALTKETPRIRLSARGIRLSSDLSESLTDWRDISDLMTGKGILVAVQGNQGIVIPERLFASQGGDTGGLREALQGWFRAAKAGKLS</sequence>
<keyword evidence="1" id="KW-0812">Transmembrane</keyword>
<reference evidence="3" key="1">
    <citation type="submission" date="2018-12" db="EMBL/GenBank/DDBJ databases">
        <title>Complete genome sequence of Roseovarius sp. MME-070.</title>
        <authorList>
            <person name="Nam Y.-D."/>
            <person name="Kang J."/>
            <person name="Chung W.-H."/>
            <person name="Park Y.S."/>
        </authorList>
    </citation>
    <scope>NUCLEOTIDE SEQUENCE [LARGE SCALE GENOMIC DNA]</scope>
    <source>
        <strain evidence="3">MME-070</strain>
    </source>
</reference>
<evidence type="ECO:0000313" key="2">
    <source>
        <dbReference type="EMBL" id="QGX96922.1"/>
    </source>
</evidence>
<feature type="transmembrane region" description="Helical" evidence="1">
    <location>
        <begin position="35"/>
        <end position="60"/>
    </location>
</feature>
<keyword evidence="1" id="KW-0472">Membrane</keyword>
<feature type="transmembrane region" description="Helical" evidence="1">
    <location>
        <begin position="72"/>
        <end position="94"/>
    </location>
</feature>
<keyword evidence="1" id="KW-1133">Transmembrane helix</keyword>
<evidence type="ECO:0000256" key="1">
    <source>
        <dbReference type="SAM" id="Phobius"/>
    </source>
</evidence>
<dbReference type="AlphaFoldDB" id="A0A6I6IKW3"/>
<protein>
    <submittedName>
        <fullName evidence="2">YcxB family protein</fullName>
    </submittedName>
</protein>